<dbReference type="GO" id="GO:0005783">
    <property type="term" value="C:endoplasmic reticulum"/>
    <property type="evidence" value="ECO:0007669"/>
    <property type="project" value="TreeGrafter"/>
</dbReference>
<dbReference type="InterPro" id="IPR004839">
    <property type="entry name" value="Aminotransferase_I/II_large"/>
</dbReference>
<keyword evidence="7" id="KW-0663">Pyridoxal phosphate</keyword>
<dbReference type="PANTHER" id="PTHR13693">
    <property type="entry name" value="CLASS II AMINOTRANSFERASE/8-AMINO-7-OXONONANOATE SYNTHASE"/>
    <property type="match status" value="1"/>
</dbReference>
<evidence type="ECO:0000256" key="12">
    <source>
        <dbReference type="ARBA" id="ARBA00041765"/>
    </source>
</evidence>
<dbReference type="Gene3D" id="3.40.640.10">
    <property type="entry name" value="Type I PLP-dependent aspartate aminotransferase-like (Major domain)"/>
    <property type="match status" value="1"/>
</dbReference>
<evidence type="ECO:0000256" key="1">
    <source>
        <dbReference type="ARBA" id="ARBA00001933"/>
    </source>
</evidence>
<comment type="similarity">
    <text evidence="4">Belongs to the class-II pyridoxal-phosphate-dependent aminotransferase family.</text>
</comment>
<sequence>MAKPITETLRSLGMASSVLLCALALAIRSWPMLIALVLTVCVCWRCKIVGKRKESRKKGSGRRAELSEEEKEAIIAGWEPKPLVPNYLEEQQMDPYYRPRSIKGRMGKIVAIDGKQCVNLASTDFFGFIGNPKIEEVAKNAIFKYGVGSCGPRNFYGTVDVHLYLERELAEFLGCEEAILYSYGFPTISSAIPAYSRRGDVIFADKGVNFAIQSGLLASRSEIVWFQHNDVEDLERKMIELEEKDKRNPKRRTSIRRLIVVEGIYTNSGDICPLPQLIALKWKYKVRIFIDESFSFGVLGKSGKEFEQLETRHIVKALLNDKGQNNVSHFL</sequence>
<evidence type="ECO:0000256" key="4">
    <source>
        <dbReference type="ARBA" id="ARBA00008392"/>
    </source>
</evidence>
<evidence type="ECO:0000256" key="2">
    <source>
        <dbReference type="ARBA" id="ARBA00004760"/>
    </source>
</evidence>
<comment type="pathway">
    <text evidence="3">Sphingolipid metabolism.</text>
</comment>
<evidence type="ECO:0000256" key="7">
    <source>
        <dbReference type="ARBA" id="ARBA00022898"/>
    </source>
</evidence>
<dbReference type="GO" id="GO:0016020">
    <property type="term" value="C:membrane"/>
    <property type="evidence" value="ECO:0007669"/>
    <property type="project" value="GOC"/>
</dbReference>
<dbReference type="InterPro" id="IPR015421">
    <property type="entry name" value="PyrdxlP-dep_Trfase_major"/>
</dbReference>
<dbReference type="GO" id="GO:0046512">
    <property type="term" value="P:sphingosine biosynthetic process"/>
    <property type="evidence" value="ECO:0007669"/>
    <property type="project" value="TreeGrafter"/>
</dbReference>
<protein>
    <recommendedName>
        <fullName evidence="11">Serine palmitoyltransferase 1</fullName>
        <ecNumber evidence="5">2.3.1.50</ecNumber>
    </recommendedName>
    <alternativeName>
        <fullName evidence="12">Long chain base biosynthesis protein 1</fullName>
    </alternativeName>
    <alternativeName>
        <fullName evidence="13">Serine-palmitoyl-CoA transferase 1</fullName>
    </alternativeName>
</protein>
<evidence type="ECO:0000256" key="13">
    <source>
        <dbReference type="ARBA" id="ARBA00042649"/>
    </source>
</evidence>
<keyword evidence="9" id="KW-0443">Lipid metabolism</keyword>
<reference evidence="16" key="2">
    <citation type="submission" date="2016-06" db="UniProtKB">
        <authorList>
            <consortium name="WormBaseParasite"/>
        </authorList>
    </citation>
    <scope>IDENTIFICATION</scope>
</reference>
<keyword evidence="8" id="KW-0746">Sphingolipid metabolism</keyword>
<dbReference type="GO" id="GO:0004758">
    <property type="term" value="F:serine C-palmitoyltransferase activity"/>
    <property type="evidence" value="ECO:0007669"/>
    <property type="project" value="UniProtKB-EC"/>
</dbReference>
<evidence type="ECO:0000256" key="3">
    <source>
        <dbReference type="ARBA" id="ARBA00004991"/>
    </source>
</evidence>
<evidence type="ECO:0000259" key="14">
    <source>
        <dbReference type="Pfam" id="PF00155"/>
    </source>
</evidence>
<name>A0A183BHI1_GLOPA</name>
<evidence type="ECO:0000256" key="9">
    <source>
        <dbReference type="ARBA" id="ARBA00023098"/>
    </source>
</evidence>
<dbReference type="InterPro" id="IPR015424">
    <property type="entry name" value="PyrdxlP-dep_Trfase"/>
</dbReference>
<evidence type="ECO:0000256" key="11">
    <source>
        <dbReference type="ARBA" id="ARBA00041066"/>
    </source>
</evidence>
<dbReference type="WBParaSite" id="GPLIN_000005900">
    <property type="protein sequence ID" value="GPLIN_000005900"/>
    <property type="gene ID" value="GPLIN_000005900"/>
</dbReference>
<comment type="pathway">
    <text evidence="2">Lipid metabolism; sphingolipid metabolism.</text>
</comment>
<proteinExistence type="inferred from homology"/>
<dbReference type="EC" id="2.3.1.50" evidence="5"/>
<dbReference type="GO" id="GO:0046513">
    <property type="term" value="P:ceramide biosynthetic process"/>
    <property type="evidence" value="ECO:0007669"/>
    <property type="project" value="TreeGrafter"/>
</dbReference>
<evidence type="ECO:0000256" key="5">
    <source>
        <dbReference type="ARBA" id="ARBA00013220"/>
    </source>
</evidence>
<keyword evidence="15" id="KW-1185">Reference proteome</keyword>
<dbReference type="PANTHER" id="PTHR13693:SF2">
    <property type="entry name" value="SERINE PALMITOYLTRANSFERASE 1"/>
    <property type="match status" value="1"/>
</dbReference>
<dbReference type="Pfam" id="PF00155">
    <property type="entry name" value="Aminotran_1_2"/>
    <property type="match status" value="1"/>
</dbReference>
<organism evidence="15 16">
    <name type="scientific">Globodera pallida</name>
    <name type="common">Potato cyst nematode worm</name>
    <name type="synonym">Heterodera pallida</name>
    <dbReference type="NCBI Taxonomy" id="36090"/>
    <lineage>
        <taxon>Eukaryota</taxon>
        <taxon>Metazoa</taxon>
        <taxon>Ecdysozoa</taxon>
        <taxon>Nematoda</taxon>
        <taxon>Chromadorea</taxon>
        <taxon>Rhabditida</taxon>
        <taxon>Tylenchina</taxon>
        <taxon>Tylenchomorpha</taxon>
        <taxon>Tylenchoidea</taxon>
        <taxon>Heteroderidae</taxon>
        <taxon>Heteroderinae</taxon>
        <taxon>Globodera</taxon>
    </lineage>
</organism>
<keyword evidence="10" id="KW-0012">Acyltransferase</keyword>
<dbReference type="AlphaFoldDB" id="A0A183BHI1"/>
<reference evidence="15" key="1">
    <citation type="submission" date="2014-05" db="EMBL/GenBank/DDBJ databases">
        <title>The genome and life-stage specific transcriptomes of Globodera pallida elucidate key aspects of plant parasitism by a cyst nematode.</title>
        <authorList>
            <person name="Cotton J.A."/>
            <person name="Lilley C.J."/>
            <person name="Jones L.M."/>
            <person name="Kikuchi T."/>
            <person name="Reid A.J."/>
            <person name="Thorpe P."/>
            <person name="Tsai I.J."/>
            <person name="Beasley H."/>
            <person name="Blok V."/>
            <person name="Cock P.J.A."/>
            <person name="Van den Akker S.E."/>
            <person name="Holroyd N."/>
            <person name="Hunt M."/>
            <person name="Mantelin S."/>
            <person name="Naghra H."/>
            <person name="Pain A."/>
            <person name="Palomares-Rius J.E."/>
            <person name="Zarowiecki M."/>
            <person name="Berriman M."/>
            <person name="Jones J.T."/>
            <person name="Urwin P.E."/>
        </authorList>
    </citation>
    <scope>NUCLEOTIDE SEQUENCE [LARGE SCALE GENOMIC DNA]</scope>
    <source>
        <strain evidence="15">Lindley</strain>
    </source>
</reference>
<evidence type="ECO:0000256" key="10">
    <source>
        <dbReference type="ARBA" id="ARBA00023315"/>
    </source>
</evidence>
<keyword evidence="6" id="KW-0808">Transferase</keyword>
<dbReference type="InterPro" id="IPR050087">
    <property type="entry name" value="AON_synthase_class-II"/>
</dbReference>
<feature type="domain" description="Aminotransferase class I/classII large" evidence="14">
    <location>
        <begin position="116"/>
        <end position="306"/>
    </location>
</feature>
<dbReference type="Proteomes" id="UP000050741">
    <property type="component" value="Unassembled WGS sequence"/>
</dbReference>
<evidence type="ECO:0000313" key="15">
    <source>
        <dbReference type="Proteomes" id="UP000050741"/>
    </source>
</evidence>
<dbReference type="SUPFAM" id="SSF53383">
    <property type="entry name" value="PLP-dependent transferases"/>
    <property type="match status" value="1"/>
</dbReference>
<evidence type="ECO:0000313" key="16">
    <source>
        <dbReference type="WBParaSite" id="GPLIN_000005900"/>
    </source>
</evidence>
<dbReference type="GO" id="GO:0030170">
    <property type="term" value="F:pyridoxal phosphate binding"/>
    <property type="evidence" value="ECO:0007669"/>
    <property type="project" value="InterPro"/>
</dbReference>
<evidence type="ECO:0000256" key="6">
    <source>
        <dbReference type="ARBA" id="ARBA00022679"/>
    </source>
</evidence>
<evidence type="ECO:0000256" key="8">
    <source>
        <dbReference type="ARBA" id="ARBA00022919"/>
    </source>
</evidence>
<comment type="cofactor">
    <cofactor evidence="1">
        <name>pyridoxal 5'-phosphate</name>
        <dbReference type="ChEBI" id="CHEBI:597326"/>
    </cofactor>
</comment>
<accession>A0A183BHI1</accession>